<accession>A0AA36BX11</accession>
<sequence>MDGRRVVFVQYQLAESCLETSQIGKCQFMSSFQQQIEKKEQQYFQKLRSFCQEKRKKSNALTNLNTPNLNPNLNTHGSTKQYF</sequence>
<name>A0AA36BX11_OCTVU</name>
<protein>
    <submittedName>
        <fullName evidence="2">Uncharacterized protein</fullName>
    </submittedName>
</protein>
<keyword evidence="3" id="KW-1185">Reference proteome</keyword>
<evidence type="ECO:0000256" key="1">
    <source>
        <dbReference type="SAM" id="MobiDB-lite"/>
    </source>
</evidence>
<dbReference type="AlphaFoldDB" id="A0AA36BX11"/>
<reference evidence="2" key="1">
    <citation type="submission" date="2023-08" db="EMBL/GenBank/DDBJ databases">
        <authorList>
            <person name="Alioto T."/>
            <person name="Alioto T."/>
            <person name="Gomez Garrido J."/>
        </authorList>
    </citation>
    <scope>NUCLEOTIDE SEQUENCE</scope>
</reference>
<evidence type="ECO:0000313" key="2">
    <source>
        <dbReference type="EMBL" id="CAI9741569.1"/>
    </source>
</evidence>
<proteinExistence type="predicted"/>
<organism evidence="2 3">
    <name type="scientific">Octopus vulgaris</name>
    <name type="common">Common octopus</name>
    <dbReference type="NCBI Taxonomy" id="6645"/>
    <lineage>
        <taxon>Eukaryota</taxon>
        <taxon>Metazoa</taxon>
        <taxon>Spiralia</taxon>
        <taxon>Lophotrochozoa</taxon>
        <taxon>Mollusca</taxon>
        <taxon>Cephalopoda</taxon>
        <taxon>Coleoidea</taxon>
        <taxon>Octopodiformes</taxon>
        <taxon>Octopoda</taxon>
        <taxon>Incirrata</taxon>
        <taxon>Octopodidae</taxon>
        <taxon>Octopus</taxon>
    </lineage>
</organism>
<evidence type="ECO:0000313" key="3">
    <source>
        <dbReference type="Proteomes" id="UP001162480"/>
    </source>
</evidence>
<dbReference type="EMBL" id="OX597839">
    <property type="protein sequence ID" value="CAI9741569.1"/>
    <property type="molecule type" value="Genomic_DNA"/>
</dbReference>
<feature type="region of interest" description="Disordered" evidence="1">
    <location>
        <begin position="59"/>
        <end position="83"/>
    </location>
</feature>
<feature type="compositionally biased region" description="Low complexity" evidence="1">
    <location>
        <begin position="61"/>
        <end position="75"/>
    </location>
</feature>
<gene>
    <name evidence="2" type="ORF">OCTVUL_1B013851</name>
</gene>
<dbReference type="Proteomes" id="UP001162480">
    <property type="component" value="Chromosome 26"/>
</dbReference>